<gene>
    <name evidence="5" type="ORF">MPSI1_002210</name>
</gene>
<protein>
    <recommendedName>
        <fullName evidence="4">ELYS-like domain-containing protein</fullName>
    </recommendedName>
</protein>
<feature type="compositionally biased region" description="Low complexity" evidence="3">
    <location>
        <begin position="631"/>
        <end position="640"/>
    </location>
</feature>
<comment type="subcellular location">
    <subcellularLocation>
        <location evidence="1">Nucleus</location>
    </subcellularLocation>
</comment>
<proteinExistence type="predicted"/>
<reference evidence="5" key="1">
    <citation type="submission" date="2023-02" db="EMBL/GenBank/DDBJ databases">
        <title>Mating type loci evolution in Malassezia.</title>
        <authorList>
            <person name="Coelho M.A."/>
        </authorList>
    </citation>
    <scope>NUCLEOTIDE SEQUENCE</scope>
    <source>
        <strain evidence="5">CBS 14136</strain>
    </source>
</reference>
<dbReference type="InterPro" id="IPR025151">
    <property type="entry name" value="ELYS_dom"/>
</dbReference>
<feature type="region of interest" description="Disordered" evidence="3">
    <location>
        <begin position="361"/>
        <end position="424"/>
    </location>
</feature>
<dbReference type="Proteomes" id="UP001214628">
    <property type="component" value="Chromosome 2"/>
</dbReference>
<dbReference type="Pfam" id="PF13934">
    <property type="entry name" value="ELYS"/>
    <property type="match status" value="1"/>
</dbReference>
<evidence type="ECO:0000256" key="1">
    <source>
        <dbReference type="ARBA" id="ARBA00004123"/>
    </source>
</evidence>
<sequence length="759" mass="84079">MQDSFQSAESFADVLLQTYLASDSQTGSEVWTPKYAADVQQRRDLGVDKKLLYDRLLMEAGIDRNLFPPNSSSDTYVLLVAILTASLEDNQKHALVYYLCLESDHYGAHASQASRLAEYLPVSPALSTEIEGYWTADHGDFSSAVCQLRGATLLPVVAEMMGSNPQHAFNLLQLYEIQGAIPMCFGSPSDTSVKELKLILLALARVRGIGSAWRACRTWLAAQPHQKYLQKSLFDVLLSYCFAPKNSDAIRELLSFSLNKSEEYMIQDLALQPQNFTNYDSAVMVDTLLLKYVNEGRYVDAIQLDRRAAPIERANRSRGDEKNTQLRHQRKHLMDGVWSLLPPIQRDALTADLGYTPITNEQESTKSQSSQTQSNLASQNASQNSPSRHAFSTSLQGTSPGPARKSSAASVRDMPSPLRSNSPFAGWKRTALNQVIQSQPANQPRFGLPIPKSSISTPSKMPVGMDEVVSPADYDDQVSDAYPAEHDTMEEDSAENAQQEGEFYLDQARQAESEKESLAQSQEYEFESRGAKDKNHDATEESGSESETVSEQQASDAFQEVPRRRRGTRRAAQRANVALRQTLRPSDEPTIPGGFPMQEDGQELASEPSSMSPPPTRRRSRRSSRAKEEPMPSSMSMSSMASTAKGRIRRSTTQADVSYPQASLARLEALHDARPIARRTRAQTAELESHGSQASDGETPSHSEEPSLATPSRRRTRRSSPRALSTPQQVTRSGRRLRNGVDAMQNTPGTPRSVGRRRN</sequence>
<evidence type="ECO:0000256" key="3">
    <source>
        <dbReference type="SAM" id="MobiDB-lite"/>
    </source>
</evidence>
<feature type="compositionally biased region" description="Basic and acidic residues" evidence="3">
    <location>
        <begin position="526"/>
        <end position="539"/>
    </location>
</feature>
<feature type="domain" description="ELYS-like" evidence="4">
    <location>
        <begin position="50"/>
        <end position="272"/>
    </location>
</feature>
<keyword evidence="6" id="KW-1185">Reference proteome</keyword>
<evidence type="ECO:0000313" key="6">
    <source>
        <dbReference type="Proteomes" id="UP001214628"/>
    </source>
</evidence>
<dbReference type="EMBL" id="CP118376">
    <property type="protein sequence ID" value="WFD43548.1"/>
    <property type="molecule type" value="Genomic_DNA"/>
</dbReference>
<feature type="compositionally biased region" description="Low complexity" evidence="3">
    <location>
        <begin position="449"/>
        <end position="461"/>
    </location>
</feature>
<feature type="region of interest" description="Disordered" evidence="3">
    <location>
        <begin position="439"/>
        <end position="461"/>
    </location>
</feature>
<evidence type="ECO:0000256" key="2">
    <source>
        <dbReference type="ARBA" id="ARBA00023242"/>
    </source>
</evidence>
<feature type="compositionally biased region" description="Basic residues" evidence="3">
    <location>
        <begin position="563"/>
        <end position="572"/>
    </location>
</feature>
<evidence type="ECO:0000259" key="4">
    <source>
        <dbReference type="Pfam" id="PF13934"/>
    </source>
</evidence>
<dbReference type="GO" id="GO:0005634">
    <property type="term" value="C:nucleus"/>
    <property type="evidence" value="ECO:0007669"/>
    <property type="project" value="UniProtKB-SubCell"/>
</dbReference>
<keyword evidence="2" id="KW-0539">Nucleus</keyword>
<feature type="region of interest" description="Disordered" evidence="3">
    <location>
        <begin position="477"/>
        <end position="759"/>
    </location>
</feature>
<name>A0AAF0F6C8_9BASI</name>
<feature type="compositionally biased region" description="Low complexity" evidence="3">
    <location>
        <begin position="361"/>
        <end position="387"/>
    </location>
</feature>
<feature type="compositionally biased region" description="Polar residues" evidence="3">
    <location>
        <begin position="390"/>
        <end position="399"/>
    </location>
</feature>
<accession>A0AAF0F6C8</accession>
<evidence type="ECO:0000313" key="5">
    <source>
        <dbReference type="EMBL" id="WFD43548.1"/>
    </source>
</evidence>
<dbReference type="AlphaFoldDB" id="A0AAF0F6C8"/>
<organism evidence="5 6">
    <name type="scientific">Malassezia psittaci</name>
    <dbReference type="NCBI Taxonomy" id="1821823"/>
    <lineage>
        <taxon>Eukaryota</taxon>
        <taxon>Fungi</taxon>
        <taxon>Dikarya</taxon>
        <taxon>Basidiomycota</taxon>
        <taxon>Ustilaginomycotina</taxon>
        <taxon>Malasseziomycetes</taxon>
        <taxon>Malasseziales</taxon>
        <taxon>Malasseziaceae</taxon>
        <taxon>Malassezia</taxon>
    </lineage>
</organism>